<reference evidence="2" key="1">
    <citation type="submission" date="2022-10" db="EMBL/GenBank/DDBJ databases">
        <title>Cytochrome P450 Catalyzes Benzene Ring Formation in the Biosynthesis of Trialkyl-Substituted Aromatic Polyketides.</title>
        <authorList>
            <person name="Zhao E."/>
            <person name="Ge H."/>
        </authorList>
    </citation>
    <scope>NUCLEOTIDE SEQUENCE</scope>
    <source>
        <strain evidence="2">NA0869</strain>
    </source>
</reference>
<organism evidence="2 3">
    <name type="scientific">Streptomyces peucetius</name>
    <dbReference type="NCBI Taxonomy" id="1950"/>
    <lineage>
        <taxon>Bacteria</taxon>
        <taxon>Bacillati</taxon>
        <taxon>Actinomycetota</taxon>
        <taxon>Actinomycetes</taxon>
        <taxon>Kitasatosporales</taxon>
        <taxon>Streptomycetaceae</taxon>
        <taxon>Streptomyces</taxon>
    </lineage>
</organism>
<sequence length="232" mass="25203">MSEYGPEASSTGFKAKGLPTYLVLDTSGSMKRHEQLLNATLLKIYDTLYTSPQLSEFIHLSVISFNTQPHVVTAMTDIETLETLPTVSCEGLTNVGPMLELVRARITEDVRTLSEAGTEVLRPVVFLLTDGIPTDEPRGAWKRDLDALQDRSWKPRPNIITYGFGDASEAVLSTIATAAAYIAEDNGEHTGAALSEAMSSLLNSLVASARVQSLQVPEEVKGYRTLPLDFVG</sequence>
<dbReference type="SUPFAM" id="SSF53300">
    <property type="entry name" value="vWA-like"/>
    <property type="match status" value="1"/>
</dbReference>
<dbReference type="Pfam" id="PF00092">
    <property type="entry name" value="VWA"/>
    <property type="match status" value="1"/>
</dbReference>
<accession>A0ABY6I9S4</accession>
<keyword evidence="3" id="KW-1185">Reference proteome</keyword>
<protein>
    <submittedName>
        <fullName evidence="2">VWA domain-containing protein</fullName>
    </submittedName>
</protein>
<gene>
    <name evidence="2" type="ORF">OGH68_21330</name>
</gene>
<dbReference type="EMBL" id="CP107567">
    <property type="protein sequence ID" value="UYQ63749.1"/>
    <property type="molecule type" value="Genomic_DNA"/>
</dbReference>
<proteinExistence type="predicted"/>
<dbReference type="RefSeq" id="WP_264246339.1">
    <property type="nucleotide sequence ID" value="NZ_CP107567.1"/>
</dbReference>
<evidence type="ECO:0000259" key="1">
    <source>
        <dbReference type="PROSITE" id="PS50234"/>
    </source>
</evidence>
<dbReference type="InterPro" id="IPR036465">
    <property type="entry name" value="vWFA_dom_sf"/>
</dbReference>
<evidence type="ECO:0000313" key="2">
    <source>
        <dbReference type="EMBL" id="UYQ63749.1"/>
    </source>
</evidence>
<evidence type="ECO:0000313" key="3">
    <source>
        <dbReference type="Proteomes" id="UP001163878"/>
    </source>
</evidence>
<dbReference type="SMART" id="SM00327">
    <property type="entry name" value="VWA"/>
    <property type="match status" value="1"/>
</dbReference>
<name>A0ABY6I9S4_STRPE</name>
<dbReference type="InterPro" id="IPR002035">
    <property type="entry name" value="VWF_A"/>
</dbReference>
<dbReference type="Gene3D" id="3.40.50.410">
    <property type="entry name" value="von Willebrand factor, type A domain"/>
    <property type="match status" value="1"/>
</dbReference>
<dbReference type="PROSITE" id="PS50234">
    <property type="entry name" value="VWFA"/>
    <property type="match status" value="1"/>
</dbReference>
<feature type="domain" description="VWFA" evidence="1">
    <location>
        <begin position="19"/>
        <end position="205"/>
    </location>
</feature>
<dbReference type="Proteomes" id="UP001163878">
    <property type="component" value="Chromosome"/>
</dbReference>